<dbReference type="InterPro" id="IPR013785">
    <property type="entry name" value="Aldolase_TIM"/>
</dbReference>
<comment type="cofactor">
    <cofactor evidence="1">
        <name>Zn(2+)</name>
        <dbReference type="ChEBI" id="CHEBI:29105"/>
    </cofactor>
</comment>
<dbReference type="AlphaFoldDB" id="A0A1M6X244"/>
<dbReference type="Pfam" id="PF05853">
    <property type="entry name" value="BKACE"/>
    <property type="match status" value="1"/>
</dbReference>
<protein>
    <submittedName>
        <fullName evidence="5">Uncharacterized conserved protein, DUF849 family</fullName>
    </submittedName>
</protein>
<reference evidence="5 6" key="1">
    <citation type="submission" date="2016-11" db="EMBL/GenBank/DDBJ databases">
        <authorList>
            <person name="Jaros S."/>
            <person name="Januszkiewicz K."/>
            <person name="Wedrychowicz H."/>
        </authorList>
    </citation>
    <scope>NUCLEOTIDE SEQUENCE [LARGE SCALE GENOMIC DNA]</scope>
    <source>
        <strain evidence="5 6">DSM 29589</strain>
    </source>
</reference>
<dbReference type="Gene3D" id="3.20.20.70">
    <property type="entry name" value="Aldolase class I"/>
    <property type="match status" value="1"/>
</dbReference>
<dbReference type="Proteomes" id="UP000183974">
    <property type="component" value="Unassembled WGS sequence"/>
</dbReference>
<dbReference type="InterPro" id="IPR008567">
    <property type="entry name" value="BKACE"/>
</dbReference>
<dbReference type="EMBL" id="FRBR01000001">
    <property type="protein sequence ID" value="SHL00092.1"/>
    <property type="molecule type" value="Genomic_DNA"/>
</dbReference>
<evidence type="ECO:0000313" key="6">
    <source>
        <dbReference type="Proteomes" id="UP000183974"/>
    </source>
</evidence>
<name>A0A1M6X244_9RHOB</name>
<keyword evidence="2" id="KW-0808">Transferase</keyword>
<keyword evidence="4" id="KW-0862">Zinc</keyword>
<gene>
    <name evidence="5" type="ORF">SAMN05444398_101253</name>
</gene>
<dbReference type="PANTHER" id="PTHR37418">
    <property type="entry name" value="3-KETO-5-AMINOHEXANOATE CLEAVAGE ENZYME-RELATED"/>
    <property type="match status" value="1"/>
</dbReference>
<keyword evidence="3" id="KW-0479">Metal-binding</keyword>
<evidence type="ECO:0000256" key="1">
    <source>
        <dbReference type="ARBA" id="ARBA00001947"/>
    </source>
</evidence>
<evidence type="ECO:0000256" key="4">
    <source>
        <dbReference type="ARBA" id="ARBA00022833"/>
    </source>
</evidence>
<keyword evidence="6" id="KW-1185">Reference proteome</keyword>
<dbReference type="OrthoDB" id="9805277at2"/>
<dbReference type="RefSeq" id="WP_073031813.1">
    <property type="nucleotide sequence ID" value="NZ_BMLR01000001.1"/>
</dbReference>
<evidence type="ECO:0000256" key="2">
    <source>
        <dbReference type="ARBA" id="ARBA00022679"/>
    </source>
</evidence>
<organism evidence="5 6">
    <name type="scientific">Roseovarius pacificus</name>
    <dbReference type="NCBI Taxonomy" id="337701"/>
    <lineage>
        <taxon>Bacteria</taxon>
        <taxon>Pseudomonadati</taxon>
        <taxon>Pseudomonadota</taxon>
        <taxon>Alphaproteobacteria</taxon>
        <taxon>Rhodobacterales</taxon>
        <taxon>Roseobacteraceae</taxon>
        <taxon>Roseovarius</taxon>
    </lineage>
</organism>
<dbReference type="GO" id="GO:0046872">
    <property type="term" value="F:metal ion binding"/>
    <property type="evidence" value="ECO:0007669"/>
    <property type="project" value="UniProtKB-KW"/>
</dbReference>
<evidence type="ECO:0000256" key="3">
    <source>
        <dbReference type="ARBA" id="ARBA00022723"/>
    </source>
</evidence>
<dbReference type="STRING" id="337701.SAMN05444398_101253"/>
<dbReference type="GO" id="GO:0043720">
    <property type="term" value="F:3-keto-5-aminohexanoate cleavage activity"/>
    <property type="evidence" value="ECO:0007669"/>
    <property type="project" value="InterPro"/>
</dbReference>
<proteinExistence type="predicted"/>
<accession>A0A1M6X244</accession>
<evidence type="ECO:0000313" key="5">
    <source>
        <dbReference type="EMBL" id="SHL00092.1"/>
    </source>
</evidence>
<sequence length="254" mass="27694">MTALPRVMVAPNGARRTKADHPALPMTLPEIVETARACRQAGADGLHLHLRNAEGRHILDAGLYREALAELRSAVPDMALQITTEAVGLYDAAHQREIALTSNASLVSASIREMTTDTPDTTARAFFEDCAARDIAIQHILYDPQEFDLLARILPPELLQTPALQLIFVLGRYSEGQQSDPADLHPFLSQLETRALSPDWAVCAFGSSETACLVEAHEHGGKLRVGFENSLWHSDGSLARDNAERVERVLAACA</sequence>
<dbReference type="PANTHER" id="PTHR37418:SF2">
    <property type="entry name" value="3-KETO-5-AMINOHEXANOATE CLEAVAGE ENZYME"/>
    <property type="match status" value="1"/>
</dbReference>